<sequence length="126" mass="13929">MLMKTKMVDFHAVEPHQRAIDGRLRNWGLWCNGTTAPLTSPMFRMTPPPPRVRGDIAYSSTNIDRMDAAQLAKAVAALPAPHRAALNWCYVKPVSPKKACQAIGTTMEGLALFVRDGRQMLINKAV</sequence>
<protein>
    <submittedName>
        <fullName evidence="1">ECF subfamily RNA polymerase sigma-24 factor</fullName>
    </submittedName>
</protein>
<organism evidence="1">
    <name type="scientific">Variovorax sp. HH01</name>
    <dbReference type="NCBI Taxonomy" id="1084736"/>
    <lineage>
        <taxon>Bacteria</taxon>
        <taxon>Pseudomonadati</taxon>
        <taxon>Pseudomonadota</taxon>
        <taxon>Betaproteobacteria</taxon>
        <taxon>Burkholderiales</taxon>
        <taxon>Comamonadaceae</taxon>
        <taxon>Variovorax</taxon>
    </lineage>
</organism>
<proteinExistence type="predicted"/>
<dbReference type="EMBL" id="JN646852">
    <property type="protein sequence ID" value="AER23964.1"/>
    <property type="molecule type" value="Genomic_DNA"/>
</dbReference>
<gene>
    <name evidence="1" type="ORF">var087</name>
</gene>
<dbReference type="AlphaFoldDB" id="I3PCQ7"/>
<evidence type="ECO:0000313" key="1">
    <source>
        <dbReference type="EMBL" id="AER23964.1"/>
    </source>
</evidence>
<name>I3PCQ7_9BURK</name>
<reference evidence="1" key="1">
    <citation type="submission" date="2011-09" db="EMBL/GenBank/DDBJ databases">
        <title>A novel amdA gene encoded by the newly isolated Variovorax sp. HH01 strain defines a novel class of cofactor-less aryl malonic acid decarboxylase.</title>
        <authorList>
            <person name="Horn S."/>
            <person name="Maimanakos J."/>
            <person name="Streit W.R."/>
        </authorList>
    </citation>
    <scope>NUCLEOTIDE SEQUENCE</scope>
    <source>
        <strain evidence="1">HH01</strain>
    </source>
</reference>
<accession>I3PCQ7</accession>